<evidence type="ECO:0000313" key="10">
    <source>
        <dbReference type="Proteomes" id="UP001058072"/>
    </source>
</evidence>
<evidence type="ECO:0000256" key="4">
    <source>
        <dbReference type="ARBA" id="ARBA00023014"/>
    </source>
</evidence>
<dbReference type="SUPFAM" id="SSF51905">
    <property type="entry name" value="FAD/NAD(P)-binding domain"/>
    <property type="match status" value="1"/>
</dbReference>
<feature type="domain" description="Rieske" evidence="6">
    <location>
        <begin position="410"/>
        <end position="502"/>
    </location>
</feature>
<dbReference type="InterPro" id="IPR017941">
    <property type="entry name" value="Rieske_2Fe-2S"/>
</dbReference>
<dbReference type="PRINTS" id="PR00162">
    <property type="entry name" value="RIESKE"/>
</dbReference>
<evidence type="ECO:0000313" key="7">
    <source>
        <dbReference type="EMBL" id="UUF06462.1"/>
    </source>
</evidence>
<keyword evidence="5" id="KW-1015">Disulfide bond</keyword>
<evidence type="ECO:0000256" key="5">
    <source>
        <dbReference type="ARBA" id="ARBA00023157"/>
    </source>
</evidence>
<gene>
    <name evidence="7" type="ORF">J0J69_02420</name>
    <name evidence="8" type="ORF">J0J70_08750</name>
</gene>
<reference evidence="8 9" key="1">
    <citation type="submission" date="2021-03" db="EMBL/GenBank/DDBJ databases">
        <title>Comparative Genomics and Metabolomics in the genus Turicibacter.</title>
        <authorList>
            <person name="Maki J."/>
            <person name="Looft T."/>
        </authorList>
    </citation>
    <scope>NUCLEOTIDE SEQUENCE</scope>
    <source>
        <strain evidence="8">ISU324</strain>
        <strain evidence="7 9">MMM721</strain>
    </source>
</reference>
<dbReference type="PROSITE" id="PS51296">
    <property type="entry name" value="RIESKE"/>
    <property type="match status" value="1"/>
</dbReference>
<dbReference type="Pfam" id="PF00355">
    <property type="entry name" value="Rieske"/>
    <property type="match status" value="1"/>
</dbReference>
<dbReference type="Proteomes" id="UP001058072">
    <property type="component" value="Chromosome"/>
</dbReference>
<dbReference type="PANTHER" id="PTHR13847:SF274">
    <property type="entry name" value="RIESKE 2FE-2S IRON-SULFUR PROTEIN YHFW-RELATED"/>
    <property type="match status" value="1"/>
</dbReference>
<accession>A0A9Q9CFI8</accession>
<dbReference type="InterPro" id="IPR036922">
    <property type="entry name" value="Rieske_2Fe-2S_sf"/>
</dbReference>
<dbReference type="InterPro" id="IPR006076">
    <property type="entry name" value="FAD-dep_OxRdtase"/>
</dbReference>
<proteinExistence type="predicted"/>
<name>A0A9Q9CFI8_9FIRM</name>
<evidence type="ECO:0000313" key="9">
    <source>
        <dbReference type="Proteomes" id="UP001058016"/>
    </source>
</evidence>
<keyword evidence="2" id="KW-0479">Metal-binding</keyword>
<dbReference type="Gene3D" id="3.30.9.10">
    <property type="entry name" value="D-Amino Acid Oxidase, subunit A, domain 2"/>
    <property type="match status" value="1"/>
</dbReference>
<dbReference type="Gene3D" id="2.102.10.10">
    <property type="entry name" value="Rieske [2Fe-2S] iron-sulphur domain"/>
    <property type="match status" value="1"/>
</dbReference>
<dbReference type="GO" id="GO:0004497">
    <property type="term" value="F:monooxygenase activity"/>
    <property type="evidence" value="ECO:0007669"/>
    <property type="project" value="UniProtKB-ARBA"/>
</dbReference>
<keyword evidence="9" id="KW-1185">Reference proteome</keyword>
<dbReference type="Proteomes" id="UP001058016">
    <property type="component" value="Chromosome"/>
</dbReference>
<evidence type="ECO:0000313" key="8">
    <source>
        <dbReference type="EMBL" id="UUF07710.1"/>
    </source>
</evidence>
<dbReference type="AlphaFoldDB" id="A0A9Q9CFI8"/>
<dbReference type="Gene3D" id="3.50.50.60">
    <property type="entry name" value="FAD/NAD(P)-binding domain"/>
    <property type="match status" value="1"/>
</dbReference>
<dbReference type="EMBL" id="CP071250">
    <property type="protein sequence ID" value="UUF07710.1"/>
    <property type="molecule type" value="Genomic_DNA"/>
</dbReference>
<dbReference type="InterPro" id="IPR036188">
    <property type="entry name" value="FAD/NAD-bd_sf"/>
</dbReference>
<dbReference type="SUPFAM" id="SSF50022">
    <property type="entry name" value="ISP domain"/>
    <property type="match status" value="1"/>
</dbReference>
<evidence type="ECO:0000256" key="3">
    <source>
        <dbReference type="ARBA" id="ARBA00023004"/>
    </source>
</evidence>
<dbReference type="RefSeq" id="WP_055305124.1">
    <property type="nucleotide sequence ID" value="NZ_CP071249.1"/>
</dbReference>
<dbReference type="PANTHER" id="PTHR13847">
    <property type="entry name" value="SARCOSINE DEHYDROGENASE-RELATED"/>
    <property type="match status" value="1"/>
</dbReference>
<organism evidence="8 10">
    <name type="scientific">Turicibacter bilis</name>
    <dbReference type="NCBI Taxonomy" id="2735723"/>
    <lineage>
        <taxon>Bacteria</taxon>
        <taxon>Bacillati</taxon>
        <taxon>Bacillota</taxon>
        <taxon>Erysipelotrichia</taxon>
        <taxon>Erysipelotrichales</taxon>
        <taxon>Turicibacteraceae</taxon>
        <taxon>Turicibacter</taxon>
    </lineage>
</organism>
<keyword evidence="3" id="KW-0408">Iron</keyword>
<dbReference type="EMBL" id="CP071249">
    <property type="protein sequence ID" value="UUF06462.1"/>
    <property type="molecule type" value="Genomic_DNA"/>
</dbReference>
<evidence type="ECO:0000256" key="1">
    <source>
        <dbReference type="ARBA" id="ARBA00022714"/>
    </source>
</evidence>
<dbReference type="GO" id="GO:0016020">
    <property type="term" value="C:membrane"/>
    <property type="evidence" value="ECO:0007669"/>
    <property type="project" value="InterPro"/>
</dbReference>
<dbReference type="GO" id="GO:0051537">
    <property type="term" value="F:2 iron, 2 sulfur cluster binding"/>
    <property type="evidence" value="ECO:0007669"/>
    <property type="project" value="UniProtKB-KW"/>
</dbReference>
<protein>
    <submittedName>
        <fullName evidence="8">FAD-dependent oxidoreductase</fullName>
    </submittedName>
</protein>
<dbReference type="GO" id="GO:0046872">
    <property type="term" value="F:metal ion binding"/>
    <property type="evidence" value="ECO:0007669"/>
    <property type="project" value="UniProtKB-KW"/>
</dbReference>
<dbReference type="GO" id="GO:0005737">
    <property type="term" value="C:cytoplasm"/>
    <property type="evidence" value="ECO:0007669"/>
    <property type="project" value="TreeGrafter"/>
</dbReference>
<dbReference type="GO" id="GO:0016705">
    <property type="term" value="F:oxidoreductase activity, acting on paired donors, with incorporation or reduction of molecular oxygen"/>
    <property type="evidence" value="ECO:0007669"/>
    <property type="project" value="UniProtKB-ARBA"/>
</dbReference>
<keyword evidence="4" id="KW-0411">Iron-sulfur</keyword>
<dbReference type="InterPro" id="IPR005805">
    <property type="entry name" value="Rieske_Fe-S_prot_C"/>
</dbReference>
<keyword evidence="1" id="KW-0001">2Fe-2S</keyword>
<sequence length="502" mass="56719">MRVPLWLDTVSAPNYPTLTHPLDVDVCIVGAGITGVTLAYLLKDTDLKVVLIDSDHVLHGTTAYTTAKVTAQHDIVYDEIIHSYGEYQAKCYANAQTDALYFIEQTIQQLKIDCEFERKFAAIYTQDPTYVPVLEKEFKAYQTLGLKGNLVDELDLPFAIEKALILEDQAQFHPLKYTLGLLNSIAEASNIEVYENTPATDIKKQDSAYVIETASHVEIRAQKVIQTSHFPFYDDLALLFAKIEPSRSYLIACEGAQNLPEGMYLSYEQPTHSVRTYQDLLLIGGEDHRTGNQEDTVAKYEALKGFAHQNFHVDDVIYEWSTQDYETVDKLPFVGRMQENDNIFVATGFRKWGMTNSTAAALLLRDLILDKENPYEPLFSPQRKNLKAQIKNLIFYNAQVAFELLKGKLQHVEGVTSLNPGEATVISTDEGKYGVYKDENEELFVVDITCPHLGCELNFNRAECTWDCPCHASRFSYKGEIISGPAHYSLKSTKNKIDPNLF</sequence>
<dbReference type="Pfam" id="PF01266">
    <property type="entry name" value="DAO"/>
    <property type="match status" value="1"/>
</dbReference>
<evidence type="ECO:0000259" key="6">
    <source>
        <dbReference type="PROSITE" id="PS51296"/>
    </source>
</evidence>
<evidence type="ECO:0000256" key="2">
    <source>
        <dbReference type="ARBA" id="ARBA00022723"/>
    </source>
</evidence>